<dbReference type="GO" id="GO:0004252">
    <property type="term" value="F:serine-type endopeptidase activity"/>
    <property type="evidence" value="ECO:0007669"/>
    <property type="project" value="UniProtKB-UniRule"/>
</dbReference>
<dbReference type="CDD" id="cd11377">
    <property type="entry name" value="Pro-peptidase_S53"/>
    <property type="match status" value="1"/>
</dbReference>
<comment type="catalytic activity">
    <reaction evidence="1">
        <text>Release of an N-terminal tripeptide from a polypeptide.</text>
        <dbReference type="EC" id="3.4.14.10"/>
    </reaction>
</comment>
<evidence type="ECO:0000256" key="13">
    <source>
        <dbReference type="ARBA" id="ARBA00023145"/>
    </source>
</evidence>
<dbReference type="OrthoDB" id="409122at2759"/>
<dbReference type="AlphaFoldDB" id="A0A9P3FWS8"/>
<evidence type="ECO:0000256" key="1">
    <source>
        <dbReference type="ARBA" id="ARBA00001910"/>
    </source>
</evidence>
<keyword evidence="9 15" id="KW-0378">Hydrolase</keyword>
<organism evidence="18 19">
    <name type="scientific">Phanerochaete sordida</name>
    <dbReference type="NCBI Taxonomy" id="48140"/>
    <lineage>
        <taxon>Eukaryota</taxon>
        <taxon>Fungi</taxon>
        <taxon>Dikarya</taxon>
        <taxon>Basidiomycota</taxon>
        <taxon>Agaricomycotina</taxon>
        <taxon>Agaricomycetes</taxon>
        <taxon>Polyporales</taxon>
        <taxon>Phanerochaetaceae</taxon>
        <taxon>Phanerochaete</taxon>
    </lineage>
</organism>
<comment type="caution">
    <text evidence="18">The sequence shown here is derived from an EMBL/GenBank/DDBJ whole genome shotgun (WGS) entry which is preliminary data.</text>
</comment>
<keyword evidence="8 16" id="KW-0732">Signal</keyword>
<evidence type="ECO:0000256" key="2">
    <source>
        <dbReference type="ARBA" id="ARBA00002451"/>
    </source>
</evidence>
<protein>
    <recommendedName>
        <fullName evidence="4">tripeptidyl-peptidase II</fullName>
        <ecNumber evidence="4">3.4.14.10</ecNumber>
    </recommendedName>
</protein>
<feature type="binding site" evidence="15">
    <location>
        <position position="579"/>
    </location>
    <ligand>
        <name>Ca(2+)</name>
        <dbReference type="ChEBI" id="CHEBI:29108"/>
    </ligand>
</feature>
<dbReference type="InterPro" id="IPR015366">
    <property type="entry name" value="S53_propep"/>
</dbReference>
<keyword evidence="5" id="KW-0964">Secreted</keyword>
<dbReference type="GO" id="GO:0046872">
    <property type="term" value="F:metal ion binding"/>
    <property type="evidence" value="ECO:0007669"/>
    <property type="project" value="UniProtKB-UniRule"/>
</dbReference>
<dbReference type="InterPro" id="IPR050819">
    <property type="entry name" value="Tripeptidyl-peptidase_I"/>
</dbReference>
<dbReference type="SMART" id="SM00944">
    <property type="entry name" value="Pro-kuma_activ"/>
    <property type="match status" value="1"/>
</dbReference>
<name>A0A9P3FWS8_9APHY</name>
<keyword evidence="10 15" id="KW-0720">Serine protease</keyword>
<proteinExistence type="predicted"/>
<dbReference type="Proteomes" id="UP000703269">
    <property type="component" value="Unassembled WGS sequence"/>
</dbReference>
<gene>
    <name evidence="18" type="ORF">PsYK624_006040</name>
</gene>
<reference evidence="18 19" key="1">
    <citation type="submission" date="2021-08" db="EMBL/GenBank/DDBJ databases">
        <title>Draft Genome Sequence of Phanerochaete sordida strain YK-624.</title>
        <authorList>
            <person name="Mori T."/>
            <person name="Dohra H."/>
            <person name="Suzuki T."/>
            <person name="Kawagishi H."/>
            <person name="Hirai H."/>
        </authorList>
    </citation>
    <scope>NUCLEOTIDE SEQUENCE [LARGE SCALE GENOMIC DNA]</scope>
    <source>
        <strain evidence="18 19">YK-624</strain>
    </source>
</reference>
<dbReference type="InterPro" id="IPR036852">
    <property type="entry name" value="Peptidase_S8/S53_dom_sf"/>
</dbReference>
<keyword evidence="19" id="KW-1185">Reference proteome</keyword>
<accession>A0A9P3FWS8</accession>
<dbReference type="EC" id="3.4.14.10" evidence="4"/>
<dbReference type="SUPFAM" id="SSF54897">
    <property type="entry name" value="Protease propeptides/inhibitors"/>
    <property type="match status" value="1"/>
</dbReference>
<feature type="signal peptide" evidence="16">
    <location>
        <begin position="1"/>
        <end position="19"/>
    </location>
</feature>
<dbReference type="PANTHER" id="PTHR14218:SF15">
    <property type="entry name" value="TRIPEPTIDYL-PEPTIDASE 1"/>
    <property type="match status" value="1"/>
</dbReference>
<comment type="subcellular location">
    <subcellularLocation>
        <location evidence="3">Secreted</location>
        <location evidence="3">Extracellular space</location>
    </subcellularLocation>
</comment>
<keyword evidence="13" id="KW-0865">Zymogen</keyword>
<comment type="cofactor">
    <cofactor evidence="15">
        <name>Ca(2+)</name>
        <dbReference type="ChEBI" id="CHEBI:29108"/>
    </cofactor>
    <text evidence="15">Binds 1 Ca(2+) ion per subunit.</text>
</comment>
<keyword evidence="6 15" id="KW-0645">Protease</keyword>
<dbReference type="SUPFAM" id="SSF52743">
    <property type="entry name" value="Subtilisin-like"/>
    <property type="match status" value="1"/>
</dbReference>
<evidence type="ECO:0000313" key="19">
    <source>
        <dbReference type="Proteomes" id="UP000703269"/>
    </source>
</evidence>
<evidence type="ECO:0000256" key="9">
    <source>
        <dbReference type="ARBA" id="ARBA00022801"/>
    </source>
</evidence>
<evidence type="ECO:0000256" key="16">
    <source>
        <dbReference type="SAM" id="SignalP"/>
    </source>
</evidence>
<dbReference type="PANTHER" id="PTHR14218">
    <property type="entry name" value="PROTEASE S8 TRIPEPTIDYL PEPTIDASE I CLN2"/>
    <property type="match status" value="1"/>
</dbReference>
<dbReference type="InterPro" id="IPR023828">
    <property type="entry name" value="Peptidase_S8_Ser-AS"/>
</dbReference>
<feature type="active site" description="Charge relay system" evidence="15">
    <location>
        <position position="515"/>
    </location>
</feature>
<evidence type="ECO:0000256" key="5">
    <source>
        <dbReference type="ARBA" id="ARBA00022525"/>
    </source>
</evidence>
<dbReference type="EMBL" id="BPQB01000001">
    <property type="protein sequence ID" value="GJE84528.1"/>
    <property type="molecule type" value="Genomic_DNA"/>
</dbReference>
<evidence type="ECO:0000256" key="15">
    <source>
        <dbReference type="PROSITE-ProRule" id="PRU01032"/>
    </source>
</evidence>
<dbReference type="GO" id="GO:0008240">
    <property type="term" value="F:tripeptidyl-peptidase activity"/>
    <property type="evidence" value="ECO:0007669"/>
    <property type="project" value="UniProtKB-EC"/>
</dbReference>
<sequence>MRVSLKTWVVLALAGLTAAAPSVHTVKVKETTRVPRGWTKRDKAPRDLLIDLRIAIPQSNFPALEQHLWEISDPFNERYGAHLSHEEVNELIAPHPESVGAVDAWLAEHGLTEADIARSPAGDWVKVRVPVGKVENMLDATYHVYEHADGSTLVRTTSYGLPEHLHAHVEFIQPTTLFSRFRPNKATFHFSQAVSAAPAEENAPAISVPSASGGSVDASCNTNITVTCLKQLYNAVGYTPLANTGNQVAATGYLEEFASFSDLQLFFKSQVPAAVNSSFNVISINGGLNNQTEPGGEANLDTQFLFGITHPIPATFFTTGGRPPFIPDIGSTENTNEPYLDWLDFILNTPHPPQTISTSYADDEQTVPVNFAQRVCQGFAQLGAKGVSLTFSSGDGGVGDGDPDPATQECITNDGRNKTEFLPLFPPSCPFVTAVGGTIHVPETAVDFSGGGFSNVFDRPLFQAVAVPEFLEKLAPGTFKGLFNPNGRAIPDVAAQADNFLVFIDGEEFHIGGTSAAAPTFAGFVSLLNDARIRAGKSSLGFLNPLIYSIGLVHTGAFNDITTGNNPGCGTEGFNATAGWDPVTGFGTPNFGILKEIVLALP</sequence>
<comment type="function">
    <text evidence="2">Secreted tripeptidyl-peptidase which degrades proteins at acidic pHs and is involved in virulence.</text>
</comment>
<evidence type="ECO:0000256" key="10">
    <source>
        <dbReference type="ARBA" id="ARBA00022825"/>
    </source>
</evidence>
<evidence type="ECO:0000256" key="7">
    <source>
        <dbReference type="ARBA" id="ARBA00022723"/>
    </source>
</evidence>
<dbReference type="FunFam" id="3.40.50.200:FF:000015">
    <property type="entry name" value="Tripeptidyl peptidase A"/>
    <property type="match status" value="1"/>
</dbReference>
<dbReference type="PROSITE" id="PS51695">
    <property type="entry name" value="SEDOLISIN"/>
    <property type="match status" value="1"/>
</dbReference>
<evidence type="ECO:0000313" key="18">
    <source>
        <dbReference type="EMBL" id="GJE84528.1"/>
    </source>
</evidence>
<evidence type="ECO:0000256" key="12">
    <source>
        <dbReference type="ARBA" id="ARBA00023026"/>
    </source>
</evidence>
<dbReference type="CDD" id="cd04056">
    <property type="entry name" value="Peptidases_S53"/>
    <property type="match status" value="1"/>
</dbReference>
<dbReference type="PROSITE" id="PS00138">
    <property type="entry name" value="SUBTILASE_SER"/>
    <property type="match status" value="1"/>
</dbReference>
<dbReference type="GO" id="GO:0006508">
    <property type="term" value="P:proteolysis"/>
    <property type="evidence" value="ECO:0007669"/>
    <property type="project" value="UniProtKB-KW"/>
</dbReference>
<feature type="active site" description="Charge relay system" evidence="15">
    <location>
        <position position="297"/>
    </location>
</feature>
<evidence type="ECO:0000256" key="14">
    <source>
        <dbReference type="ARBA" id="ARBA00023180"/>
    </source>
</evidence>
<keyword evidence="11 15" id="KW-0106">Calcium</keyword>
<feature type="binding site" evidence="15">
    <location>
        <position position="561"/>
    </location>
    <ligand>
        <name>Ca(2+)</name>
        <dbReference type="ChEBI" id="CHEBI:29108"/>
    </ligand>
</feature>
<dbReference type="GO" id="GO:0005576">
    <property type="term" value="C:extracellular region"/>
    <property type="evidence" value="ECO:0007669"/>
    <property type="project" value="UniProtKB-SubCell"/>
</dbReference>
<dbReference type="Gene3D" id="3.40.50.200">
    <property type="entry name" value="Peptidase S8/S53 domain"/>
    <property type="match status" value="1"/>
</dbReference>
<evidence type="ECO:0000256" key="6">
    <source>
        <dbReference type="ARBA" id="ARBA00022670"/>
    </source>
</evidence>
<feature type="active site" description="Charge relay system" evidence="15">
    <location>
        <position position="301"/>
    </location>
</feature>
<evidence type="ECO:0000256" key="11">
    <source>
        <dbReference type="ARBA" id="ARBA00022837"/>
    </source>
</evidence>
<feature type="domain" description="Peptidase S53" evidence="17">
    <location>
        <begin position="223"/>
        <end position="601"/>
    </location>
</feature>
<keyword evidence="12" id="KW-0843">Virulence</keyword>
<dbReference type="InterPro" id="IPR030400">
    <property type="entry name" value="Sedolisin_dom"/>
</dbReference>
<keyword evidence="7 15" id="KW-0479">Metal-binding</keyword>
<evidence type="ECO:0000256" key="8">
    <source>
        <dbReference type="ARBA" id="ARBA00022729"/>
    </source>
</evidence>
<keyword evidence="14" id="KW-0325">Glycoprotein</keyword>
<evidence type="ECO:0000259" key="17">
    <source>
        <dbReference type="PROSITE" id="PS51695"/>
    </source>
</evidence>
<dbReference type="Pfam" id="PF09286">
    <property type="entry name" value="Pro-kuma_activ"/>
    <property type="match status" value="1"/>
</dbReference>
<evidence type="ECO:0000256" key="4">
    <source>
        <dbReference type="ARBA" id="ARBA00012462"/>
    </source>
</evidence>
<evidence type="ECO:0000256" key="3">
    <source>
        <dbReference type="ARBA" id="ARBA00004239"/>
    </source>
</evidence>
<feature type="binding site" evidence="15">
    <location>
        <position position="581"/>
    </location>
    <ligand>
        <name>Ca(2+)</name>
        <dbReference type="ChEBI" id="CHEBI:29108"/>
    </ligand>
</feature>
<feature type="binding site" evidence="15">
    <location>
        <position position="560"/>
    </location>
    <ligand>
        <name>Ca(2+)</name>
        <dbReference type="ChEBI" id="CHEBI:29108"/>
    </ligand>
</feature>
<feature type="chain" id="PRO_5040250199" description="tripeptidyl-peptidase II" evidence="16">
    <location>
        <begin position="20"/>
        <end position="602"/>
    </location>
</feature>